<evidence type="ECO:0000313" key="2">
    <source>
        <dbReference type="Proteomes" id="UP000008021"/>
    </source>
</evidence>
<dbReference type="Proteomes" id="UP000008021">
    <property type="component" value="Chromosome 10"/>
</dbReference>
<dbReference type="HOGENOM" id="CLU_2137468_0_0_1"/>
<protein>
    <submittedName>
        <fullName evidence="1">Uncharacterized protein</fullName>
    </submittedName>
</protein>
<reference evidence="1" key="1">
    <citation type="submission" date="2015-04" db="UniProtKB">
        <authorList>
            <consortium name="EnsemblPlants"/>
        </authorList>
    </citation>
    <scope>IDENTIFICATION</scope>
</reference>
<proteinExistence type="predicted"/>
<dbReference type="Gramene" id="OMERI10G05190.1">
    <property type="protein sequence ID" value="OMERI10G05190.1"/>
    <property type="gene ID" value="OMERI10G05190"/>
</dbReference>
<dbReference type="AlphaFoldDB" id="A0A0E0EWZ1"/>
<sequence>MAVKRPRHQQLRCVAGRRLLSCFCCCCRLEGRERERERGGEEEGRKEGSCVLPRAHLRRVGAARREGGWPSALDLDLAVARRGGGIPSNGWRAERARRRLRGIGRAALKVRGG</sequence>
<name>A0A0E0EWZ1_9ORYZ</name>
<evidence type="ECO:0000313" key="1">
    <source>
        <dbReference type="EnsemblPlants" id="OMERI10G05190.1"/>
    </source>
</evidence>
<reference evidence="1" key="2">
    <citation type="submission" date="2018-05" db="EMBL/GenBank/DDBJ databases">
        <title>OmerRS3 (Oryza meridionalis Reference Sequence Version 3).</title>
        <authorList>
            <person name="Zhang J."/>
            <person name="Kudrna D."/>
            <person name="Lee S."/>
            <person name="Talag J."/>
            <person name="Welchert J."/>
            <person name="Wing R.A."/>
        </authorList>
    </citation>
    <scope>NUCLEOTIDE SEQUENCE [LARGE SCALE GENOMIC DNA]</scope>
    <source>
        <strain evidence="1">cv. OR44</strain>
    </source>
</reference>
<accession>A0A0E0EWZ1</accession>
<keyword evidence="2" id="KW-1185">Reference proteome</keyword>
<organism evidence="1">
    <name type="scientific">Oryza meridionalis</name>
    <dbReference type="NCBI Taxonomy" id="40149"/>
    <lineage>
        <taxon>Eukaryota</taxon>
        <taxon>Viridiplantae</taxon>
        <taxon>Streptophyta</taxon>
        <taxon>Embryophyta</taxon>
        <taxon>Tracheophyta</taxon>
        <taxon>Spermatophyta</taxon>
        <taxon>Magnoliopsida</taxon>
        <taxon>Liliopsida</taxon>
        <taxon>Poales</taxon>
        <taxon>Poaceae</taxon>
        <taxon>BOP clade</taxon>
        <taxon>Oryzoideae</taxon>
        <taxon>Oryzeae</taxon>
        <taxon>Oryzinae</taxon>
        <taxon>Oryza</taxon>
    </lineage>
</organism>
<dbReference type="EnsemblPlants" id="OMERI10G05190.1">
    <property type="protein sequence ID" value="OMERI10G05190.1"/>
    <property type="gene ID" value="OMERI10G05190"/>
</dbReference>